<organism evidence="1 2">
    <name type="scientific">Actinomyces johnsonii F0510</name>
    <dbReference type="NCBI Taxonomy" id="1227262"/>
    <lineage>
        <taxon>Bacteria</taxon>
        <taxon>Bacillati</taxon>
        <taxon>Actinomycetota</taxon>
        <taxon>Actinomycetes</taxon>
        <taxon>Actinomycetales</taxon>
        <taxon>Actinomycetaceae</taxon>
        <taxon>Actinomyces</taxon>
    </lineage>
</organism>
<comment type="caution">
    <text evidence="1">The sequence shown here is derived from an EMBL/GenBank/DDBJ whole genome shotgun (WGS) entry which is preliminary data.</text>
</comment>
<protein>
    <submittedName>
        <fullName evidence="1">Uncharacterized protein</fullName>
    </submittedName>
</protein>
<dbReference type="Proteomes" id="UP000016498">
    <property type="component" value="Unassembled WGS sequence"/>
</dbReference>
<name>U1QJH8_9ACTO</name>
<dbReference type="EMBL" id="AWSD01000037">
    <property type="protein sequence ID" value="ERH21979.1"/>
    <property type="molecule type" value="Genomic_DNA"/>
</dbReference>
<evidence type="ECO:0000313" key="2">
    <source>
        <dbReference type="Proteomes" id="UP000016498"/>
    </source>
</evidence>
<reference evidence="1 2" key="1">
    <citation type="submission" date="2013-06" db="EMBL/GenBank/DDBJ databases">
        <authorList>
            <person name="Weinstock G."/>
            <person name="Sodergren E."/>
            <person name="Lobos E.A."/>
            <person name="Fulton L."/>
            <person name="Fulton R."/>
            <person name="Courtney L."/>
            <person name="Fronick C."/>
            <person name="O'Laughlin M."/>
            <person name="Godfrey J."/>
            <person name="Wilson R.M."/>
            <person name="Miner T."/>
            <person name="Farmer C."/>
            <person name="Delehaunty K."/>
            <person name="Cordes M."/>
            <person name="Minx P."/>
            <person name="Tomlinson C."/>
            <person name="Chen J."/>
            <person name="Wollam A."/>
            <person name="Pepin K.H."/>
            <person name="Bhonagiri V."/>
            <person name="Zhang X."/>
            <person name="Warren W."/>
            <person name="Mitreva M."/>
            <person name="Mardis E.R."/>
            <person name="Wilson R.K."/>
        </authorList>
    </citation>
    <scope>NUCLEOTIDE SEQUENCE [LARGE SCALE GENOMIC DNA]</scope>
    <source>
        <strain evidence="1 2">F0510</strain>
    </source>
</reference>
<sequence length="47" mass="5575">MVRQTYPPITVFKRCDIQQRSQLLSVRNTHDHPDKEAVIRTWPVRTG</sequence>
<gene>
    <name evidence="1" type="ORF">HMPREF1549_00309</name>
</gene>
<accession>U1QJH8</accession>
<dbReference type="AlphaFoldDB" id="U1QJH8"/>
<proteinExistence type="predicted"/>
<evidence type="ECO:0000313" key="1">
    <source>
        <dbReference type="EMBL" id="ERH21979.1"/>
    </source>
</evidence>
<dbReference type="HOGENOM" id="CLU_3163678_0_0_11"/>